<feature type="compositionally biased region" description="Acidic residues" evidence="4">
    <location>
        <begin position="1346"/>
        <end position="1361"/>
    </location>
</feature>
<evidence type="ECO:0000256" key="3">
    <source>
        <dbReference type="ARBA" id="ARBA00023242"/>
    </source>
</evidence>
<reference evidence="6" key="1">
    <citation type="submission" date="2020-10" db="EMBL/GenBank/DDBJ databases">
        <authorList>
            <person name="Kikuchi T."/>
        </authorList>
    </citation>
    <scope>NUCLEOTIDE SEQUENCE</scope>
    <source>
        <strain evidence="6">NKZ352</strain>
    </source>
</reference>
<dbReference type="SMART" id="SM00501">
    <property type="entry name" value="BRIGHT"/>
    <property type="match status" value="1"/>
</dbReference>
<dbReference type="SUPFAM" id="SSF54160">
    <property type="entry name" value="Chromo domain-like"/>
    <property type="match status" value="1"/>
</dbReference>
<keyword evidence="2" id="KW-0804">Transcription</keyword>
<dbReference type="InterPro" id="IPR051232">
    <property type="entry name" value="ARID/SWI1_ChromRemod"/>
</dbReference>
<organism evidence="6 7">
    <name type="scientific">Caenorhabditis auriculariae</name>
    <dbReference type="NCBI Taxonomy" id="2777116"/>
    <lineage>
        <taxon>Eukaryota</taxon>
        <taxon>Metazoa</taxon>
        <taxon>Ecdysozoa</taxon>
        <taxon>Nematoda</taxon>
        <taxon>Chromadorea</taxon>
        <taxon>Rhabditida</taxon>
        <taxon>Rhabditina</taxon>
        <taxon>Rhabditomorpha</taxon>
        <taxon>Rhabditoidea</taxon>
        <taxon>Rhabditidae</taxon>
        <taxon>Peloderinae</taxon>
        <taxon>Caenorhabditis</taxon>
    </lineage>
</organism>
<feature type="compositionally biased region" description="Basic and acidic residues" evidence="4">
    <location>
        <begin position="212"/>
        <end position="250"/>
    </location>
</feature>
<feature type="compositionally biased region" description="Basic residues" evidence="4">
    <location>
        <begin position="1422"/>
        <end position="1433"/>
    </location>
</feature>
<keyword evidence="1" id="KW-0805">Transcription regulation</keyword>
<dbReference type="Gene3D" id="1.10.150.60">
    <property type="entry name" value="ARID DNA-binding domain"/>
    <property type="match status" value="1"/>
</dbReference>
<dbReference type="InterPro" id="IPR016197">
    <property type="entry name" value="Chromo-like_dom_sf"/>
</dbReference>
<dbReference type="OrthoDB" id="10068428at2759"/>
<evidence type="ECO:0000313" key="6">
    <source>
        <dbReference type="EMBL" id="CAD6195881.1"/>
    </source>
</evidence>
<protein>
    <recommendedName>
        <fullName evidence="5">ARID domain-containing protein</fullName>
    </recommendedName>
</protein>
<feature type="compositionally biased region" description="Basic and acidic residues" evidence="4">
    <location>
        <begin position="1362"/>
        <end position="1371"/>
    </location>
</feature>
<dbReference type="GO" id="GO:0000976">
    <property type="term" value="F:transcription cis-regulatory region binding"/>
    <property type="evidence" value="ECO:0007669"/>
    <property type="project" value="TreeGrafter"/>
</dbReference>
<dbReference type="InterPro" id="IPR025995">
    <property type="entry name" value="Tudor-knot"/>
</dbReference>
<evidence type="ECO:0000256" key="2">
    <source>
        <dbReference type="ARBA" id="ARBA00023163"/>
    </source>
</evidence>
<feature type="compositionally biased region" description="Low complexity" evidence="4">
    <location>
        <begin position="989"/>
        <end position="1005"/>
    </location>
</feature>
<feature type="region of interest" description="Disordered" evidence="4">
    <location>
        <begin position="1249"/>
        <end position="1467"/>
    </location>
</feature>
<dbReference type="SMART" id="SM01014">
    <property type="entry name" value="ARID"/>
    <property type="match status" value="1"/>
</dbReference>
<sequence>MQSDDPAFLPVGTEVSAKFKGAFCEAKVKKVTRNVRCKVVLKESPFGTTLVEDANIAKGSILEVNQIIEITQNRQVIKAQILHVKDCSQYHVVFNDGDEKTLRRTQMCLKGAKHFDSAVNLDALPLYNPEQFGFPLHKGQPGGSKDKKRKFLRRKTEESPSKKSRKNDDGSEDEKETRRREKRAAASAATVAIGEMDQGDTEQSGYESSRNSSEEKEKEKEKEKAKEKEKERKEKESRKSGPSDKEGEVKTKKKDKIRYKVGTLVCAFTDETYAAKVRDIHTNVSPQSSSVSSAFKAAYWYPAVVVSLKAFLDNAPKKLTIGEGEITLRRFNTGSTYLSLSPGRLVPFDYFPLTLMDTWESMRPDLRISVELVIQFQKSSTLPNGWNKKQIFAGEEIQSTPKKEKERKEKDKELPKKKEKPEKERRTRESESDKDREKDKDKEKKRDKEKIKEKEKEKDKTKDKEKEREKEKQKEKTTVDREKDEKTKEKEKEKEKEREKEKEKEKKRQMSESTTSSSESEEEPLEKRDVFIAQLYKFHEERASPINKGPILGGKEIDLYQFQRYVDHYGGAKKVTENGHWRKIKDRMGLDGCPGATPVTVRKAYQRYLEPYTNFCKEYFGDTPPALISTSRGERRLQRFGAISEDKNKIKRRKSTAGETSKDLKTSKGDDDVGRASVESTGVRSSKQRSETPSSSSVPPADPPASVPDKVPEVDEQLPGSSRRYSIHSPPLKSDERKTNDSEAPVESKKRHSDAAAIPKEKRERRHTLSESRKEKEKEKNEESSDAEPDAKKRKEKRKISIREKSERRTTNGPSDGDIAVSNTDDSCCPAHLFSHFFLGQKVRAMHTDRWYDARLVEFRKASTEEIAAVMNKFPAASQSVPPEPLAQLQKISSQVELYVHYLGWNSRYDEWIPLSKIRVSDKDKNLSMEKLKTLLDRNYWTDERLSTVQRWLEPHALAKRPPSQAAQSSALGLSDDEMASAGEEAAPSTSYRSRRISYSQSDSSNADTSRKDHKSTVQGTPLVSPVTSPAAVMKQKTPTPSELPPPTSTSTKTIVLSSPSASRATPVAAAKNSMISSFVHYPQTSVQTGLLKSGQLPSHFIQKMGSPELTVRAVAAAAVGLDSRGRSSRSPMNVIRSPGGRVTSSATVTATVNAALTNAPIATEVTSSVNFSTTTTTTTVATVIRKTPASIASPPAPPTKTLSPAAQKEDVKEVRTRTPSPKKIHPHVFVSAIETPPKSGALVIQPAVSETKSVSEPKKKHEKDVAKPPPEPEVVKKDEYEFVDDDEEIKKSEPKEERKIDTILPPRQLTPTTTTTTTPATLERSDRRKTRAQSRVAKDVKESSSDDADADADDEEERELELEKEAKRVCEATIFEDSDVASGSETPQRTDGEENEKIAESTPANEEERRSVAPGRYLRGSGKRKRASHNRHSAMVVEKKYQKSKPKAEEKQRDDDSDFECPVSDKTDSYQALRQRLLKEWEADGTYAEVCRRHEENLDKLEIETPNELLLDAYEQYCMTIRDRYYELKAACAKIDRGHRKRQERERERKRAERRNEAQPLSPKTQAVDAPAPSPAAPATVPATL</sequence>
<gene>
    <name evidence="6" type="ORF">CAUJ_LOCUS11799</name>
</gene>
<feature type="region of interest" description="Disordered" evidence="4">
    <location>
        <begin position="959"/>
        <end position="1059"/>
    </location>
</feature>
<dbReference type="InterPro" id="IPR036431">
    <property type="entry name" value="ARID_dom_sf"/>
</dbReference>
<dbReference type="Proteomes" id="UP000835052">
    <property type="component" value="Unassembled WGS sequence"/>
</dbReference>
<feature type="domain" description="ARID" evidence="5">
    <location>
        <begin position="525"/>
        <end position="617"/>
    </location>
</feature>
<feature type="region of interest" description="Disordered" evidence="4">
    <location>
        <begin position="1538"/>
        <end position="1586"/>
    </location>
</feature>
<dbReference type="EMBL" id="CAJGYM010000062">
    <property type="protein sequence ID" value="CAD6195881.1"/>
    <property type="molecule type" value="Genomic_DNA"/>
</dbReference>
<feature type="compositionally biased region" description="Basic and acidic residues" evidence="4">
    <location>
        <begin position="1254"/>
        <end position="1267"/>
    </location>
</feature>
<accession>A0A8S1HS37</accession>
<dbReference type="CDD" id="cd20389">
    <property type="entry name" value="Tudor_ARID4_rpt1"/>
    <property type="match status" value="1"/>
</dbReference>
<evidence type="ECO:0000256" key="4">
    <source>
        <dbReference type="SAM" id="MobiDB-lite"/>
    </source>
</evidence>
<keyword evidence="3" id="KW-0539">Nucleus</keyword>
<dbReference type="PANTHER" id="PTHR13964:SF27">
    <property type="entry name" value="HAT-TRICK, ISOFORM D"/>
    <property type="match status" value="1"/>
</dbReference>
<feature type="compositionally biased region" description="Basic and acidic residues" evidence="4">
    <location>
        <begin position="1544"/>
        <end position="1558"/>
    </location>
</feature>
<feature type="region of interest" description="Disordered" evidence="4">
    <location>
        <begin position="639"/>
        <end position="819"/>
    </location>
</feature>
<feature type="region of interest" description="Disordered" evidence="4">
    <location>
        <begin position="393"/>
        <end position="526"/>
    </location>
</feature>
<feature type="region of interest" description="Disordered" evidence="4">
    <location>
        <begin position="133"/>
        <end position="252"/>
    </location>
</feature>
<name>A0A8S1HS37_9PELO</name>
<dbReference type="PANTHER" id="PTHR13964">
    <property type="entry name" value="RBP-RELATED"/>
    <property type="match status" value="1"/>
</dbReference>
<feature type="region of interest" description="Disordered" evidence="4">
    <location>
        <begin position="1189"/>
        <end position="1225"/>
    </location>
</feature>
<dbReference type="GO" id="GO:0006357">
    <property type="term" value="P:regulation of transcription by RNA polymerase II"/>
    <property type="evidence" value="ECO:0007669"/>
    <property type="project" value="TreeGrafter"/>
</dbReference>
<feature type="compositionally biased region" description="Basic and acidic residues" evidence="4">
    <location>
        <begin position="1438"/>
        <end position="1455"/>
    </location>
</feature>
<feature type="compositionally biased region" description="Basic and acidic residues" evidence="4">
    <location>
        <begin position="154"/>
        <end position="179"/>
    </location>
</feature>
<feature type="compositionally biased region" description="Basic and acidic residues" evidence="4">
    <location>
        <begin position="660"/>
        <end position="674"/>
    </location>
</feature>
<dbReference type="Gene3D" id="2.30.30.140">
    <property type="match status" value="2"/>
</dbReference>
<feature type="compositionally biased region" description="Polar residues" evidence="4">
    <location>
        <begin position="1017"/>
        <end position="1028"/>
    </location>
</feature>
<dbReference type="Pfam" id="PF11717">
    <property type="entry name" value="Tudor-knot"/>
    <property type="match status" value="1"/>
</dbReference>
<proteinExistence type="predicted"/>
<dbReference type="InterPro" id="IPR001606">
    <property type="entry name" value="ARID_dom"/>
</dbReference>
<feature type="compositionally biased region" description="Basic and acidic residues" evidence="4">
    <location>
        <begin position="1208"/>
        <end position="1217"/>
    </location>
</feature>
<feature type="compositionally biased region" description="Basic and acidic residues" evidence="4">
    <location>
        <begin position="1289"/>
        <end position="1302"/>
    </location>
</feature>
<evidence type="ECO:0000256" key="1">
    <source>
        <dbReference type="ARBA" id="ARBA00023015"/>
    </source>
</evidence>
<dbReference type="CDD" id="cd16100">
    <property type="entry name" value="ARID"/>
    <property type="match status" value="1"/>
</dbReference>
<feature type="compositionally biased region" description="Basic and acidic residues" evidence="4">
    <location>
        <begin position="1389"/>
        <end position="1400"/>
    </location>
</feature>
<feature type="compositionally biased region" description="Low complexity" evidence="4">
    <location>
        <begin position="1568"/>
        <end position="1586"/>
    </location>
</feature>
<dbReference type="PROSITE" id="PS51011">
    <property type="entry name" value="ARID"/>
    <property type="match status" value="1"/>
</dbReference>
<feature type="compositionally biased region" description="Low complexity" evidence="4">
    <location>
        <begin position="962"/>
        <end position="971"/>
    </location>
</feature>
<feature type="compositionally biased region" description="Low complexity" evidence="4">
    <location>
        <begin position="1303"/>
        <end position="1323"/>
    </location>
</feature>
<feature type="compositionally biased region" description="Basic and acidic residues" evidence="4">
    <location>
        <begin position="401"/>
        <end position="510"/>
    </location>
</feature>
<feature type="compositionally biased region" description="Basic and acidic residues" evidence="4">
    <location>
        <begin position="759"/>
        <end position="810"/>
    </location>
</feature>
<dbReference type="CDD" id="cd20390">
    <property type="entry name" value="Tudor_ARID4_rpt2"/>
    <property type="match status" value="1"/>
</dbReference>
<evidence type="ECO:0000259" key="5">
    <source>
        <dbReference type="PROSITE" id="PS51011"/>
    </source>
</evidence>
<dbReference type="Pfam" id="PF01388">
    <property type="entry name" value="ARID"/>
    <property type="match status" value="1"/>
</dbReference>
<dbReference type="GO" id="GO:0005634">
    <property type="term" value="C:nucleus"/>
    <property type="evidence" value="ECO:0007669"/>
    <property type="project" value="TreeGrafter"/>
</dbReference>
<evidence type="ECO:0000313" key="7">
    <source>
        <dbReference type="Proteomes" id="UP000835052"/>
    </source>
</evidence>
<keyword evidence="7" id="KW-1185">Reference proteome</keyword>
<dbReference type="SUPFAM" id="SSF46774">
    <property type="entry name" value="ARID-like"/>
    <property type="match status" value="1"/>
</dbReference>
<comment type="caution">
    <text evidence="6">The sequence shown here is derived from an EMBL/GenBank/DDBJ whole genome shotgun (WGS) entry which is preliminary data.</text>
</comment>